<feature type="transmembrane region" description="Helical" evidence="1">
    <location>
        <begin position="51"/>
        <end position="72"/>
    </location>
</feature>
<evidence type="ECO:0008006" key="5">
    <source>
        <dbReference type="Google" id="ProtNLM"/>
    </source>
</evidence>
<evidence type="ECO:0000313" key="4">
    <source>
        <dbReference type="Proteomes" id="UP001285352"/>
    </source>
</evidence>
<evidence type="ECO:0000256" key="2">
    <source>
        <dbReference type="SAM" id="SignalP"/>
    </source>
</evidence>
<name>A0ABU4V9Y5_9PSEU</name>
<dbReference type="Proteomes" id="UP001285352">
    <property type="component" value="Unassembled WGS sequence"/>
</dbReference>
<reference evidence="3 4" key="2">
    <citation type="submission" date="2023-11" db="EMBL/GenBank/DDBJ databases">
        <authorList>
            <person name="Lara A.C."/>
            <person name="Chronakova A."/>
        </authorList>
    </citation>
    <scope>NUCLEOTIDE SEQUENCE [LARGE SCALE GENOMIC DNA]</scope>
    <source>
        <strain evidence="3 4">BCCO 10_0061</strain>
    </source>
</reference>
<keyword evidence="1" id="KW-1133">Transmembrane helix</keyword>
<evidence type="ECO:0000256" key="1">
    <source>
        <dbReference type="SAM" id="Phobius"/>
    </source>
</evidence>
<keyword evidence="1" id="KW-0472">Membrane</keyword>
<feature type="chain" id="PRO_5046477615" description="Secreted protein" evidence="2">
    <location>
        <begin position="28"/>
        <end position="110"/>
    </location>
</feature>
<organism evidence="3 4">
    <name type="scientific">Lentzea sokolovensis</name>
    <dbReference type="NCBI Taxonomy" id="3095429"/>
    <lineage>
        <taxon>Bacteria</taxon>
        <taxon>Bacillati</taxon>
        <taxon>Actinomycetota</taxon>
        <taxon>Actinomycetes</taxon>
        <taxon>Pseudonocardiales</taxon>
        <taxon>Pseudonocardiaceae</taxon>
        <taxon>Lentzea</taxon>
    </lineage>
</organism>
<gene>
    <name evidence="3" type="ORF">SK854_37115</name>
</gene>
<accession>A0ABU4V9Y5</accession>
<sequence length="110" mass="12169">MTRRRLTQWVLLCALVFSVVGMHHVAAAETPHAEHTMSHQQEPEQPHEHDLLHLCLAVLVAAAVVLLGWFLVRTALPRLAAPPAETPLSTPQRPPPSGRQLLTTLCVLRN</sequence>
<feature type="signal peptide" evidence="2">
    <location>
        <begin position="1"/>
        <end position="27"/>
    </location>
</feature>
<keyword evidence="4" id="KW-1185">Reference proteome</keyword>
<dbReference type="RefSeq" id="WP_319979822.1">
    <property type="nucleotide sequence ID" value="NZ_JAXAVU010000014.1"/>
</dbReference>
<protein>
    <recommendedName>
        <fullName evidence="5">Secreted protein</fullName>
    </recommendedName>
</protein>
<keyword evidence="1" id="KW-0812">Transmembrane</keyword>
<evidence type="ECO:0000313" key="3">
    <source>
        <dbReference type="EMBL" id="MDX8147781.1"/>
    </source>
</evidence>
<proteinExistence type="predicted"/>
<keyword evidence="2" id="KW-0732">Signal</keyword>
<dbReference type="EMBL" id="JAXAVU010000014">
    <property type="protein sequence ID" value="MDX8147781.1"/>
    <property type="molecule type" value="Genomic_DNA"/>
</dbReference>
<comment type="caution">
    <text evidence="3">The sequence shown here is derived from an EMBL/GenBank/DDBJ whole genome shotgun (WGS) entry which is preliminary data.</text>
</comment>
<reference evidence="3 4" key="1">
    <citation type="submission" date="2023-11" db="EMBL/GenBank/DDBJ databases">
        <title>Lentzea sokolovensis, sp. nov., Lentzea kristufkii, sp. nov., and Lentzea miocenensis, sp. nov., rare actinobacteria from Sokolov Coal Basin, Miocene lacustrine sediment, Czech Republic.</title>
        <authorList>
            <person name="Lara A."/>
            <person name="Kotroba L."/>
            <person name="Nouioui I."/>
            <person name="Neumann-Schaal M."/>
            <person name="Mast Y."/>
            <person name="Chronakova A."/>
        </authorList>
    </citation>
    <scope>NUCLEOTIDE SEQUENCE [LARGE SCALE GENOMIC DNA]</scope>
    <source>
        <strain evidence="3 4">BCCO 10_0061</strain>
    </source>
</reference>